<feature type="compositionally biased region" description="Low complexity" evidence="1">
    <location>
        <begin position="335"/>
        <end position="349"/>
    </location>
</feature>
<evidence type="ECO:0000313" key="4">
    <source>
        <dbReference type="Proteomes" id="UP000189855"/>
    </source>
</evidence>
<keyword evidence="2" id="KW-1133">Transmembrane helix</keyword>
<comment type="caution">
    <text evidence="3">The sequence shown here is derived from an EMBL/GenBank/DDBJ whole genome shotgun (WGS) entry which is preliminary data.</text>
</comment>
<feature type="compositionally biased region" description="Low complexity" evidence="1">
    <location>
        <begin position="357"/>
        <end position="370"/>
    </location>
</feature>
<keyword evidence="2" id="KW-0472">Membrane</keyword>
<evidence type="ECO:0008006" key="5">
    <source>
        <dbReference type="Google" id="ProtNLM"/>
    </source>
</evidence>
<dbReference type="InterPro" id="IPR047774">
    <property type="entry name" value="SrfA-like"/>
</dbReference>
<feature type="transmembrane region" description="Helical" evidence="2">
    <location>
        <begin position="264"/>
        <end position="282"/>
    </location>
</feature>
<evidence type="ECO:0000256" key="2">
    <source>
        <dbReference type="SAM" id="Phobius"/>
    </source>
</evidence>
<dbReference type="AlphaFoldDB" id="A0AB36KMD7"/>
<dbReference type="NCBIfam" id="NF040486">
    <property type="entry name" value="SrfA_fam"/>
    <property type="match status" value="1"/>
</dbReference>
<accession>A0AB36KMD7</accession>
<feature type="region of interest" description="Disordered" evidence="1">
    <location>
        <begin position="330"/>
        <end position="401"/>
    </location>
</feature>
<dbReference type="Proteomes" id="UP000189855">
    <property type="component" value="Unassembled WGS sequence"/>
</dbReference>
<feature type="compositionally biased region" description="Low complexity" evidence="1">
    <location>
        <begin position="381"/>
        <end position="392"/>
    </location>
</feature>
<reference evidence="3 4" key="1">
    <citation type="journal article" date="2017" name="Mol. Ecol.">
        <title>Adaptation of the pathogen, Pseudomonas syringae, during experimental evolution on a native vs. alternative host plant.</title>
        <authorList>
            <person name="Meaden S."/>
            <person name="Koskella B."/>
        </authorList>
    </citation>
    <scope>NUCLEOTIDE SEQUENCE [LARGE SCALE GENOMIC DNA]</scope>
    <source>
        <strain evidence="3 4">PT23</strain>
    </source>
</reference>
<evidence type="ECO:0000313" key="3">
    <source>
        <dbReference type="EMBL" id="OPE56973.1"/>
    </source>
</evidence>
<feature type="compositionally biased region" description="Pro residues" evidence="1">
    <location>
        <begin position="371"/>
        <end position="380"/>
    </location>
</feature>
<keyword evidence="2" id="KW-0812">Transmembrane</keyword>
<gene>
    <name evidence="3" type="ORF">BTW15_27215</name>
</gene>
<protein>
    <recommendedName>
        <fullName evidence="5">Virulence factor</fullName>
    </recommendedName>
</protein>
<proteinExistence type="predicted"/>
<evidence type="ECO:0000256" key="1">
    <source>
        <dbReference type="SAM" id="MobiDB-lite"/>
    </source>
</evidence>
<name>A0AB36KMD7_PSEUB</name>
<sequence>MSNSTIDPPQRYFQNRQPTHHIKIDTNGNLPLMWRPADVSPSANGLNCKGMFSMHGALLRTGKSDEFIAVGETGQPVYKAALQLIAALTRKSPSLVNFLAVPKSNEQGSVIDWYSPIQGDVVPWSSATEAERDVARTQLNHFKTAIAEMSASLVQAGSKGGQSDQIIFGKLLGLVPHAPADSYVYLVEATRTNAEGAVERYSQPILTFWGFVQNEGDRHRDPLYFLTPRAATPAPSPLPTTPVPEAPAVLPFVTEPARPWWRRFWWLLPLLLILALLLFGLLRGCLPTATLPVVDVTLPTVPVSTESIQLKDPAIESSVVSAAPLPSIANVSTGEPSSGAPVEAPAAAPMPEPEPEPQVSEPAPAEQPEKQVPPQPPAPSAEPAQASAPGAPLSIPPGAAEGPAEFLNGNYRAGAGIMDAKTSRPLRLEYAFEKGQGKVTIRRPDGVSCSGAINAAMNGGNLALNSQAQADCTDGSGYDMPQVSCKPGSQSIADCNGNYGNTQFPMSMRRE</sequence>
<dbReference type="EMBL" id="MSDS01000044">
    <property type="protein sequence ID" value="OPE56973.1"/>
    <property type="molecule type" value="Genomic_DNA"/>
</dbReference>
<organism evidence="3 4">
    <name type="scientific">Pseudomonas syringae pv. tomato</name>
    <dbReference type="NCBI Taxonomy" id="323"/>
    <lineage>
        <taxon>Bacteria</taxon>
        <taxon>Pseudomonadati</taxon>
        <taxon>Pseudomonadota</taxon>
        <taxon>Gammaproteobacteria</taxon>
        <taxon>Pseudomonadales</taxon>
        <taxon>Pseudomonadaceae</taxon>
        <taxon>Pseudomonas</taxon>
    </lineage>
</organism>